<dbReference type="GO" id="GO:0016747">
    <property type="term" value="F:acyltransferase activity, transferring groups other than amino-acyl groups"/>
    <property type="evidence" value="ECO:0007669"/>
    <property type="project" value="InterPro"/>
</dbReference>
<name>A0A382MCJ9_9ZZZZ</name>
<dbReference type="CDD" id="cd04301">
    <property type="entry name" value="NAT_SF"/>
    <property type="match status" value="1"/>
</dbReference>
<keyword evidence="1" id="KW-0808">Transferase</keyword>
<dbReference type="InterPro" id="IPR050680">
    <property type="entry name" value="YpeA/RimI_acetyltransf"/>
</dbReference>
<evidence type="ECO:0000256" key="1">
    <source>
        <dbReference type="ARBA" id="ARBA00022679"/>
    </source>
</evidence>
<sequence>MIRQAQPADFLAVAALDRQAWSENREATFIPDGEHAWRLWTEHAIVFVYEPDDVVLGAALAFPTLSGTFCLHKIFVDRSCRGEGVGTKLMNETLFQIDRLGVACFLTVDPGNEAAIRLYESFGFVDRDFVKGYYRAAEDRFVLTRPKLG</sequence>
<protein>
    <recommendedName>
        <fullName evidence="3">N-acetyltransferase domain-containing protein</fullName>
    </recommendedName>
</protein>
<dbReference type="AlphaFoldDB" id="A0A382MCJ9"/>
<reference evidence="4" key="1">
    <citation type="submission" date="2018-05" db="EMBL/GenBank/DDBJ databases">
        <authorList>
            <person name="Lanie J.A."/>
            <person name="Ng W.-L."/>
            <person name="Kazmierczak K.M."/>
            <person name="Andrzejewski T.M."/>
            <person name="Davidsen T.M."/>
            <person name="Wayne K.J."/>
            <person name="Tettelin H."/>
            <person name="Glass J.I."/>
            <person name="Rusch D."/>
            <person name="Podicherti R."/>
            <person name="Tsui H.-C.T."/>
            <person name="Winkler M.E."/>
        </authorList>
    </citation>
    <scope>NUCLEOTIDE SEQUENCE</scope>
</reference>
<dbReference type="PANTHER" id="PTHR43420">
    <property type="entry name" value="ACETYLTRANSFERASE"/>
    <property type="match status" value="1"/>
</dbReference>
<evidence type="ECO:0000256" key="2">
    <source>
        <dbReference type="ARBA" id="ARBA00023315"/>
    </source>
</evidence>
<keyword evidence="2" id="KW-0012">Acyltransferase</keyword>
<feature type="domain" description="N-acetyltransferase" evidence="3">
    <location>
        <begin position="1"/>
        <end position="146"/>
    </location>
</feature>
<dbReference type="SUPFAM" id="SSF55729">
    <property type="entry name" value="Acyl-CoA N-acyltransferases (Nat)"/>
    <property type="match status" value="1"/>
</dbReference>
<dbReference type="PROSITE" id="PS51186">
    <property type="entry name" value="GNAT"/>
    <property type="match status" value="1"/>
</dbReference>
<dbReference type="Gene3D" id="3.40.630.30">
    <property type="match status" value="1"/>
</dbReference>
<accession>A0A382MCJ9</accession>
<proteinExistence type="predicted"/>
<dbReference type="InterPro" id="IPR000182">
    <property type="entry name" value="GNAT_dom"/>
</dbReference>
<gene>
    <name evidence="4" type="ORF">METZ01_LOCUS299204</name>
</gene>
<organism evidence="4">
    <name type="scientific">marine metagenome</name>
    <dbReference type="NCBI Taxonomy" id="408172"/>
    <lineage>
        <taxon>unclassified sequences</taxon>
        <taxon>metagenomes</taxon>
        <taxon>ecological metagenomes</taxon>
    </lineage>
</organism>
<dbReference type="PANTHER" id="PTHR43420:SF12">
    <property type="entry name" value="N-ACETYLTRANSFERASE DOMAIN-CONTAINING PROTEIN"/>
    <property type="match status" value="1"/>
</dbReference>
<evidence type="ECO:0000313" key="4">
    <source>
        <dbReference type="EMBL" id="SVC46350.1"/>
    </source>
</evidence>
<dbReference type="InterPro" id="IPR016181">
    <property type="entry name" value="Acyl_CoA_acyltransferase"/>
</dbReference>
<dbReference type="Pfam" id="PF00583">
    <property type="entry name" value="Acetyltransf_1"/>
    <property type="match status" value="1"/>
</dbReference>
<evidence type="ECO:0000259" key="3">
    <source>
        <dbReference type="PROSITE" id="PS51186"/>
    </source>
</evidence>
<dbReference type="EMBL" id="UINC01092616">
    <property type="protein sequence ID" value="SVC46350.1"/>
    <property type="molecule type" value="Genomic_DNA"/>
</dbReference>